<evidence type="ECO:0000313" key="1">
    <source>
        <dbReference type="EMBL" id="GHI74533.1"/>
    </source>
</evidence>
<accession>A0ABQ3T2C7</accession>
<organism evidence="1 2">
    <name type="scientific">Streptomyces spororaveus</name>
    <dbReference type="NCBI Taxonomy" id="284039"/>
    <lineage>
        <taxon>Bacteria</taxon>
        <taxon>Bacillati</taxon>
        <taxon>Actinomycetota</taxon>
        <taxon>Actinomycetes</taxon>
        <taxon>Kitasatosporales</taxon>
        <taxon>Streptomycetaceae</taxon>
        <taxon>Streptomyces</taxon>
    </lineage>
</organism>
<evidence type="ECO:0008006" key="3">
    <source>
        <dbReference type="Google" id="ProtNLM"/>
    </source>
</evidence>
<comment type="caution">
    <text evidence="1">The sequence shown here is derived from an EMBL/GenBank/DDBJ whole genome shotgun (WGS) entry which is preliminary data.</text>
</comment>
<gene>
    <name evidence="1" type="ORF">Sspor_00940</name>
</gene>
<dbReference type="Proteomes" id="UP000608522">
    <property type="component" value="Unassembled WGS sequence"/>
</dbReference>
<evidence type="ECO:0000313" key="2">
    <source>
        <dbReference type="Proteomes" id="UP000608522"/>
    </source>
</evidence>
<proteinExistence type="predicted"/>
<sequence length="64" mass="7724">MMRRPTSSCWETNHWLGDAIRWMEIWFVWLRRFVRLRVQIRQDPADVGERPVRSVLLAARAAMV</sequence>
<name>A0ABQ3T2C7_9ACTN</name>
<protein>
    <recommendedName>
        <fullName evidence="3">DDE family transposase</fullName>
    </recommendedName>
</protein>
<reference evidence="2" key="1">
    <citation type="submission" date="2023-07" db="EMBL/GenBank/DDBJ databases">
        <title>Whole genome shotgun sequence of Streptomyces spororaveus NBRC 15456.</title>
        <authorList>
            <person name="Komaki H."/>
            <person name="Tamura T."/>
        </authorList>
    </citation>
    <scope>NUCLEOTIDE SEQUENCE [LARGE SCALE GENOMIC DNA]</scope>
    <source>
        <strain evidence="2">NBRC 15456</strain>
    </source>
</reference>
<keyword evidence="2" id="KW-1185">Reference proteome</keyword>
<dbReference type="EMBL" id="BNED01000002">
    <property type="protein sequence ID" value="GHI74533.1"/>
    <property type="molecule type" value="Genomic_DNA"/>
</dbReference>